<reference evidence="1 2" key="1">
    <citation type="submission" date="2020-08" db="EMBL/GenBank/DDBJ databases">
        <title>Genemic of Streptomyces polyaspartic.</title>
        <authorList>
            <person name="Liu W."/>
        </authorList>
    </citation>
    <scope>NUCLEOTIDE SEQUENCE [LARGE SCALE GENOMIC DNA]</scope>
    <source>
        <strain evidence="1 2">TRM66268-LWL</strain>
    </source>
</reference>
<protein>
    <submittedName>
        <fullName evidence="1">Uncharacterized protein</fullName>
    </submittedName>
</protein>
<evidence type="ECO:0000313" key="2">
    <source>
        <dbReference type="Proteomes" id="UP000642284"/>
    </source>
</evidence>
<evidence type="ECO:0000313" key="1">
    <source>
        <dbReference type="EMBL" id="MBC9714466.1"/>
    </source>
</evidence>
<proteinExistence type="predicted"/>
<accession>A0ABR7SG46</accession>
<dbReference type="Proteomes" id="UP000642284">
    <property type="component" value="Unassembled WGS sequence"/>
</dbReference>
<organism evidence="1 2">
    <name type="scientific">Streptomyces polyasparticus</name>
    <dbReference type="NCBI Taxonomy" id="2767826"/>
    <lineage>
        <taxon>Bacteria</taxon>
        <taxon>Bacillati</taxon>
        <taxon>Actinomycetota</taxon>
        <taxon>Actinomycetes</taxon>
        <taxon>Kitasatosporales</taxon>
        <taxon>Streptomycetaceae</taxon>
        <taxon>Streptomyces</taxon>
    </lineage>
</organism>
<dbReference type="EMBL" id="JACTVJ010000007">
    <property type="protein sequence ID" value="MBC9714466.1"/>
    <property type="molecule type" value="Genomic_DNA"/>
</dbReference>
<comment type="caution">
    <text evidence="1">The sequence shown here is derived from an EMBL/GenBank/DDBJ whole genome shotgun (WGS) entry which is preliminary data.</text>
</comment>
<dbReference type="RefSeq" id="WP_187814892.1">
    <property type="nucleotide sequence ID" value="NZ_JACTVJ010000007.1"/>
</dbReference>
<gene>
    <name evidence="1" type="ORF">H9Y04_18050</name>
</gene>
<sequence>MESHSYAYQAVAALRQILGPQWEFATSSGGNRDFQIQHRDHGTPYRPPRSTLSWSTLLDGLSTAFAARGVMRDECLPLRWGRETELTISAVQALDPLLKDGRAATYRQGFLPQPVVRFTGDRDEHGNLRDGFLTSFVNVSRVQPIASFTEYAEALDDWLSVLSQLGFHARHMQIDGRIEVWRRRQVAGVTLRFNHLDLTIGDLVLLWNIENPDRMALDLGTGLERLAWARTRQDWKELIFASFADAAPVAVLDAIRTATLLLGSGIMPSARGAGSVSRRVIATIPHTLVRLGTSTILRAFHRYWAATVRLPVPWPEVCNAIEQEVATRLDQSVPQRRVPRDLVVSIRKEADSQWR</sequence>
<keyword evidence="2" id="KW-1185">Reference proteome</keyword>
<name>A0ABR7SG46_9ACTN</name>